<evidence type="ECO:0000256" key="11">
    <source>
        <dbReference type="PIRSR" id="PIRSR000445-3"/>
    </source>
</evidence>
<dbReference type="EC" id="1.2.1.70" evidence="3 8"/>
<feature type="binding site" evidence="8 11">
    <location>
        <begin position="189"/>
        <end position="194"/>
    </location>
    <ligand>
        <name>NADP(+)</name>
        <dbReference type="ChEBI" id="CHEBI:58349"/>
    </ligand>
</feature>
<evidence type="ECO:0000313" key="19">
    <source>
        <dbReference type="Proteomes" id="UP000317940"/>
    </source>
</evidence>
<dbReference type="HAMAP" id="MF_00087">
    <property type="entry name" value="Glu_tRNA_reductase"/>
    <property type="match status" value="1"/>
</dbReference>
<dbReference type="EMBL" id="VIWT01000001">
    <property type="protein sequence ID" value="TWF99348.1"/>
    <property type="molecule type" value="Genomic_DNA"/>
</dbReference>
<dbReference type="Pfam" id="PF00745">
    <property type="entry name" value="GlutR_dimer"/>
    <property type="match status" value="1"/>
</dbReference>
<feature type="binding site" evidence="8 10">
    <location>
        <begin position="49"/>
        <end position="52"/>
    </location>
    <ligand>
        <name>substrate</name>
    </ligand>
</feature>
<dbReference type="InterPro" id="IPR015896">
    <property type="entry name" value="4pyrrol_synth_GluRdtase_dimer"/>
</dbReference>
<dbReference type="NCBIfam" id="NF000744">
    <property type="entry name" value="PRK00045.1-3"/>
    <property type="match status" value="1"/>
</dbReference>
<evidence type="ECO:0000259" key="16">
    <source>
        <dbReference type="Pfam" id="PF01488"/>
    </source>
</evidence>
<feature type="binding site" evidence="8 10">
    <location>
        <position position="109"/>
    </location>
    <ligand>
        <name>substrate</name>
    </ligand>
</feature>
<dbReference type="NCBIfam" id="TIGR01035">
    <property type="entry name" value="hemA"/>
    <property type="match status" value="1"/>
</dbReference>
<evidence type="ECO:0000256" key="7">
    <source>
        <dbReference type="ARBA" id="ARBA00047464"/>
    </source>
</evidence>
<dbReference type="GO" id="GO:0050661">
    <property type="term" value="F:NADP binding"/>
    <property type="evidence" value="ECO:0007669"/>
    <property type="project" value="InterPro"/>
</dbReference>
<dbReference type="InterPro" id="IPR036343">
    <property type="entry name" value="GluRdtase_N_sf"/>
</dbReference>
<proteinExistence type="inferred from homology"/>
<dbReference type="InterPro" id="IPR006151">
    <property type="entry name" value="Shikm_DH/Glu-tRNA_Rdtase"/>
</dbReference>
<evidence type="ECO:0000256" key="6">
    <source>
        <dbReference type="ARBA" id="ARBA00023244"/>
    </source>
</evidence>
<feature type="domain" description="Tetrapyrrole biosynthesis glutamyl-tRNA reductase dimerisation" evidence="15">
    <location>
        <begin position="322"/>
        <end position="418"/>
    </location>
</feature>
<dbReference type="InterPro" id="IPR000343">
    <property type="entry name" value="4pyrrol_synth_GluRdtase"/>
</dbReference>
<evidence type="ECO:0000259" key="17">
    <source>
        <dbReference type="Pfam" id="PF05201"/>
    </source>
</evidence>
<evidence type="ECO:0000256" key="9">
    <source>
        <dbReference type="PIRSR" id="PIRSR000445-1"/>
    </source>
</evidence>
<keyword evidence="5 8" id="KW-0560">Oxidoreductase</keyword>
<keyword evidence="19" id="KW-1185">Reference proteome</keyword>
<keyword evidence="4 8" id="KW-0521">NADP</keyword>
<dbReference type="FunFam" id="3.30.460.30:FF:000001">
    <property type="entry name" value="Glutamyl-tRNA reductase"/>
    <property type="match status" value="1"/>
</dbReference>
<feature type="site" description="Important for activity" evidence="8 12">
    <location>
        <position position="99"/>
    </location>
</feature>
<evidence type="ECO:0000259" key="15">
    <source>
        <dbReference type="Pfam" id="PF00745"/>
    </source>
</evidence>
<evidence type="ECO:0000256" key="13">
    <source>
        <dbReference type="RuleBase" id="RU000584"/>
    </source>
</evidence>
<feature type="binding site" evidence="8 10">
    <location>
        <begin position="114"/>
        <end position="116"/>
    </location>
    <ligand>
        <name>substrate</name>
    </ligand>
</feature>
<comment type="function">
    <text evidence="8">Catalyzes the NADPH-dependent reduction of glutamyl-tRNA(Glu) to glutamate 1-semialdehyde (GSA).</text>
</comment>
<protein>
    <recommendedName>
        <fullName evidence="3 8">Glutamyl-tRNA reductase</fullName>
        <shortName evidence="8">GluTR</shortName>
        <ecNumber evidence="3 8">1.2.1.70</ecNumber>
    </recommendedName>
</protein>
<sequence>MSLLVVGLSHRTAPVTVLERAALTGQTPTRLLHDAAATATVSEAALLNTCNRIELYAEVDKFHAGVAELSRLLAEHSGVDLEELTAHLYVHYEDRAVHHIFSVACGLDSMVVGEGQILGQLRDALARAQEEHTAGRGLNELFQQALRVGKRAHSETGIDKAGQTLVTFGLEQVAAGAGEIAGKRALVVGAGSMSSLAAATLSRAGVSDLLIANRTPERAERLAASLGARTVDFAKVPQALADVDLVISCTGSAGVVIPAADVAAAIAVRTAPEPLAFLDLAMPRDVDHAVHELPGALLVDLESLSQADSAGPGAGDVDAVGGIVAAEVAAFGAAQRAARIAPTVVALRAMASEVVGAELARLESRLPDLDDRSRAEVAQTVRRVVDKLLHAPTVRVKQLAAEPGGATYADALRELFDLDPGAVRAVSGTPVGPQAQPAGGSLAGGAAR</sequence>
<feature type="active site" description="Nucleophile" evidence="8 9">
    <location>
        <position position="50"/>
    </location>
</feature>
<dbReference type="Pfam" id="PF01488">
    <property type="entry name" value="Shikimate_DH"/>
    <property type="match status" value="1"/>
</dbReference>
<comment type="caution">
    <text evidence="18">The sequence shown here is derived from an EMBL/GenBank/DDBJ whole genome shotgun (WGS) entry which is preliminary data.</text>
</comment>
<comment type="miscellaneous">
    <text evidence="8">During catalysis, the active site Cys acts as a nucleophile attacking the alpha-carbonyl group of tRNA-bound glutamate with the formation of a thioester intermediate between enzyme and glutamate, and the concomitant release of tRNA(Glu). The thioester intermediate is finally reduced by direct hydride transfer from NADPH, to form the product GSA.</text>
</comment>
<dbReference type="PROSITE" id="PS00747">
    <property type="entry name" value="GLUTR"/>
    <property type="match status" value="1"/>
</dbReference>
<dbReference type="Gene3D" id="3.40.50.720">
    <property type="entry name" value="NAD(P)-binding Rossmann-like Domain"/>
    <property type="match status" value="1"/>
</dbReference>
<dbReference type="InterPro" id="IPR036453">
    <property type="entry name" value="GluRdtase_dimer_dom_sf"/>
</dbReference>
<feature type="domain" description="Quinate/shikimate 5-dehydrogenase/glutamyl-tRNA reductase" evidence="16">
    <location>
        <begin position="178"/>
        <end position="305"/>
    </location>
</feature>
<organism evidence="18 19">
    <name type="scientific">Kitasatospora viridis</name>
    <dbReference type="NCBI Taxonomy" id="281105"/>
    <lineage>
        <taxon>Bacteria</taxon>
        <taxon>Bacillati</taxon>
        <taxon>Actinomycetota</taxon>
        <taxon>Actinomycetes</taxon>
        <taxon>Kitasatosporales</taxon>
        <taxon>Streptomycetaceae</taxon>
        <taxon>Kitasatospora</taxon>
    </lineage>
</organism>
<dbReference type="PIRSF" id="PIRSF000445">
    <property type="entry name" value="4pyrrol_synth_GluRdtase"/>
    <property type="match status" value="1"/>
</dbReference>
<evidence type="ECO:0000256" key="1">
    <source>
        <dbReference type="ARBA" id="ARBA00005059"/>
    </source>
</evidence>
<evidence type="ECO:0000256" key="5">
    <source>
        <dbReference type="ARBA" id="ARBA00023002"/>
    </source>
</evidence>
<dbReference type="UniPathway" id="UPA00251">
    <property type="reaction ID" value="UER00316"/>
</dbReference>
<reference evidence="18 19" key="1">
    <citation type="submission" date="2019-06" db="EMBL/GenBank/DDBJ databases">
        <title>Sequencing the genomes of 1000 actinobacteria strains.</title>
        <authorList>
            <person name="Klenk H.-P."/>
        </authorList>
    </citation>
    <scope>NUCLEOTIDE SEQUENCE [LARGE SCALE GENOMIC DNA]</scope>
    <source>
        <strain evidence="18 19">DSM 44826</strain>
    </source>
</reference>
<feature type="region of interest" description="Disordered" evidence="14">
    <location>
        <begin position="427"/>
        <end position="448"/>
    </location>
</feature>
<dbReference type="SUPFAM" id="SSF51735">
    <property type="entry name" value="NAD(P)-binding Rossmann-fold domains"/>
    <property type="match status" value="1"/>
</dbReference>
<evidence type="ECO:0000256" key="12">
    <source>
        <dbReference type="PIRSR" id="PIRSR000445-4"/>
    </source>
</evidence>
<evidence type="ECO:0000256" key="4">
    <source>
        <dbReference type="ARBA" id="ARBA00022857"/>
    </source>
</evidence>
<dbReference type="GO" id="GO:0019353">
    <property type="term" value="P:protoporphyrinogen IX biosynthetic process from glutamate"/>
    <property type="evidence" value="ECO:0007669"/>
    <property type="project" value="TreeGrafter"/>
</dbReference>
<feature type="binding site" evidence="8 10">
    <location>
        <position position="120"/>
    </location>
    <ligand>
        <name>substrate</name>
    </ligand>
</feature>
<evidence type="ECO:0000313" key="18">
    <source>
        <dbReference type="EMBL" id="TWF99348.1"/>
    </source>
</evidence>
<dbReference type="PANTHER" id="PTHR43013:SF1">
    <property type="entry name" value="GLUTAMYL-TRNA REDUCTASE"/>
    <property type="match status" value="1"/>
</dbReference>
<gene>
    <name evidence="8" type="primary">hemA</name>
    <name evidence="18" type="ORF">FHX73_113191</name>
</gene>
<dbReference type="InterPro" id="IPR036291">
    <property type="entry name" value="NAD(P)-bd_dom_sf"/>
</dbReference>
<dbReference type="InterPro" id="IPR018214">
    <property type="entry name" value="GluRdtase_CS"/>
</dbReference>
<evidence type="ECO:0000256" key="2">
    <source>
        <dbReference type="ARBA" id="ARBA00005916"/>
    </source>
</evidence>
<comment type="domain">
    <text evidence="8">Possesses an unusual extended V-shaped dimeric structure with each monomer consisting of three distinct domains arranged along a curved 'spinal' alpha-helix. The N-terminal catalytic domain specifically recognizes the glutamate moiety of the substrate. The second domain is the NADPH-binding domain, and the third C-terminal domain is responsible for dimerization.</text>
</comment>
<evidence type="ECO:0000256" key="14">
    <source>
        <dbReference type="SAM" id="MobiDB-lite"/>
    </source>
</evidence>
<keyword evidence="6 8" id="KW-0627">Porphyrin biosynthesis</keyword>
<dbReference type="SUPFAM" id="SSF69742">
    <property type="entry name" value="Glutamyl tRNA-reductase catalytic, N-terminal domain"/>
    <property type="match status" value="1"/>
</dbReference>
<dbReference type="Proteomes" id="UP000317940">
    <property type="component" value="Unassembled WGS sequence"/>
</dbReference>
<dbReference type="PANTHER" id="PTHR43013">
    <property type="entry name" value="GLUTAMYL-TRNA REDUCTASE"/>
    <property type="match status" value="1"/>
</dbReference>
<dbReference type="InterPro" id="IPR015895">
    <property type="entry name" value="4pyrrol_synth_GluRdtase_N"/>
</dbReference>
<dbReference type="AlphaFoldDB" id="A0A561UIZ8"/>
<dbReference type="RefSeq" id="WP_145905629.1">
    <property type="nucleotide sequence ID" value="NZ_BAAAMZ010000015.1"/>
</dbReference>
<comment type="pathway">
    <text evidence="1 8 13">Porphyrin-containing compound metabolism; protoporphyrin-IX biosynthesis; 5-aminolevulinate from L-glutamyl-tRNA(Glu): step 1/2.</text>
</comment>
<evidence type="ECO:0000256" key="10">
    <source>
        <dbReference type="PIRSR" id="PIRSR000445-2"/>
    </source>
</evidence>
<dbReference type="CDD" id="cd05213">
    <property type="entry name" value="NAD_bind_Glutamyl_tRNA_reduct"/>
    <property type="match status" value="1"/>
</dbReference>
<comment type="catalytic activity">
    <reaction evidence="7 8 13">
        <text>(S)-4-amino-5-oxopentanoate + tRNA(Glu) + NADP(+) = L-glutamyl-tRNA(Glu) + NADPH + H(+)</text>
        <dbReference type="Rhea" id="RHEA:12344"/>
        <dbReference type="Rhea" id="RHEA-COMP:9663"/>
        <dbReference type="Rhea" id="RHEA-COMP:9680"/>
        <dbReference type="ChEBI" id="CHEBI:15378"/>
        <dbReference type="ChEBI" id="CHEBI:57501"/>
        <dbReference type="ChEBI" id="CHEBI:57783"/>
        <dbReference type="ChEBI" id="CHEBI:58349"/>
        <dbReference type="ChEBI" id="CHEBI:78442"/>
        <dbReference type="ChEBI" id="CHEBI:78520"/>
        <dbReference type="EC" id="1.2.1.70"/>
    </reaction>
</comment>
<dbReference type="Gene3D" id="3.30.460.30">
    <property type="entry name" value="Glutamyl-tRNA reductase, N-terminal domain"/>
    <property type="match status" value="1"/>
</dbReference>
<comment type="subunit">
    <text evidence="8">Homodimer.</text>
</comment>
<dbReference type="Pfam" id="PF05201">
    <property type="entry name" value="GlutR_N"/>
    <property type="match status" value="1"/>
</dbReference>
<feature type="domain" description="Glutamyl-tRNA reductase N-terminal" evidence="17">
    <location>
        <begin position="6"/>
        <end position="156"/>
    </location>
</feature>
<evidence type="ECO:0000256" key="8">
    <source>
        <dbReference type="HAMAP-Rule" id="MF_00087"/>
    </source>
</evidence>
<name>A0A561UIZ8_9ACTN</name>
<accession>A0A561UIZ8</accession>
<dbReference type="GO" id="GO:0008883">
    <property type="term" value="F:glutamyl-tRNA reductase activity"/>
    <property type="evidence" value="ECO:0007669"/>
    <property type="project" value="UniProtKB-UniRule"/>
</dbReference>
<comment type="similarity">
    <text evidence="2 8 13">Belongs to the glutamyl-tRNA reductase family.</text>
</comment>
<dbReference type="SUPFAM" id="SSF69075">
    <property type="entry name" value="Glutamyl tRNA-reductase dimerization domain"/>
    <property type="match status" value="1"/>
</dbReference>
<dbReference type="OrthoDB" id="110209at2"/>
<evidence type="ECO:0000256" key="3">
    <source>
        <dbReference type="ARBA" id="ARBA00012970"/>
    </source>
</evidence>